<keyword evidence="2 4" id="KW-0548">Nucleotidyltransferase</keyword>
<evidence type="ECO:0000313" key="4">
    <source>
        <dbReference type="EMBL" id="GIL39941.1"/>
    </source>
</evidence>
<dbReference type="CDD" id="cd06422">
    <property type="entry name" value="NTP_transferase_like_1"/>
    <property type="match status" value="1"/>
</dbReference>
<dbReference type="EMBL" id="BOPV01000001">
    <property type="protein sequence ID" value="GIL39941.1"/>
    <property type="molecule type" value="Genomic_DNA"/>
</dbReference>
<organism evidence="4 5">
    <name type="scientific">Roseiterribacter gracilis</name>
    <dbReference type="NCBI Taxonomy" id="2812848"/>
    <lineage>
        <taxon>Bacteria</taxon>
        <taxon>Pseudomonadati</taxon>
        <taxon>Pseudomonadota</taxon>
        <taxon>Alphaproteobacteria</taxon>
        <taxon>Rhodospirillales</taxon>
        <taxon>Roseiterribacteraceae</taxon>
        <taxon>Roseiterribacter</taxon>
    </lineage>
</organism>
<sequence>MVLAAGLGERMRPATLTTPKPLLEVGGKKLIDWSLDRLRDQRVERIVVNTHWLPDQIEAHLKGQPNIEISYEPTRLETGGGLVRALPRLGDQPFLVLNSDTIVLDGPTPFLQRMAAAWDDSKMDALLLVIAAPRTHAQVGLGDVTMDPVGRLSFREPARVAPYVCAGAYLYHPRLFDGAREEPFSVVKLWRRAAAAGRLYGLVHDGVWFTVGTPDELDAAESLLARGGARWLVVP</sequence>
<dbReference type="Pfam" id="PF00483">
    <property type="entry name" value="NTP_transferase"/>
    <property type="match status" value="1"/>
</dbReference>
<evidence type="ECO:0000256" key="2">
    <source>
        <dbReference type="ARBA" id="ARBA00022695"/>
    </source>
</evidence>
<dbReference type="GO" id="GO:0016779">
    <property type="term" value="F:nucleotidyltransferase activity"/>
    <property type="evidence" value="ECO:0007669"/>
    <property type="project" value="UniProtKB-KW"/>
</dbReference>
<keyword evidence="1" id="KW-0808">Transferase</keyword>
<accession>A0A8S8XDP4</accession>
<dbReference type="AlphaFoldDB" id="A0A8S8XDP4"/>
<gene>
    <name evidence="4" type="ORF">TMPK1_21780</name>
</gene>
<evidence type="ECO:0000259" key="3">
    <source>
        <dbReference type="Pfam" id="PF00483"/>
    </source>
</evidence>
<name>A0A8S8XDP4_9PROT</name>
<comment type="caution">
    <text evidence="4">The sequence shown here is derived from an EMBL/GenBank/DDBJ whole genome shotgun (WGS) entry which is preliminary data.</text>
</comment>
<proteinExistence type="predicted"/>
<dbReference type="InterPro" id="IPR050065">
    <property type="entry name" value="GlmU-like"/>
</dbReference>
<feature type="domain" description="Nucleotidyl transferase" evidence="3">
    <location>
        <begin position="1"/>
        <end position="221"/>
    </location>
</feature>
<dbReference type="Gene3D" id="3.90.550.10">
    <property type="entry name" value="Spore Coat Polysaccharide Biosynthesis Protein SpsA, Chain A"/>
    <property type="match status" value="1"/>
</dbReference>
<evidence type="ECO:0000256" key="1">
    <source>
        <dbReference type="ARBA" id="ARBA00022679"/>
    </source>
</evidence>
<evidence type="ECO:0000313" key="5">
    <source>
        <dbReference type="Proteomes" id="UP000681075"/>
    </source>
</evidence>
<dbReference type="PANTHER" id="PTHR43584:SF8">
    <property type="entry name" value="N-ACETYLMURAMATE ALPHA-1-PHOSPHATE URIDYLYLTRANSFERASE"/>
    <property type="match status" value="1"/>
</dbReference>
<dbReference type="InterPro" id="IPR029044">
    <property type="entry name" value="Nucleotide-diphossugar_trans"/>
</dbReference>
<reference evidence="4" key="1">
    <citation type="submission" date="2021-02" db="EMBL/GenBank/DDBJ databases">
        <title>Genome sequence of Rhodospirillales sp. strain TMPK1 isolated from soil.</title>
        <authorList>
            <person name="Nakai R."/>
            <person name="Kusada H."/>
            <person name="Tamaki H."/>
        </authorList>
    </citation>
    <scope>NUCLEOTIDE SEQUENCE</scope>
    <source>
        <strain evidence="4">TMPK1</strain>
    </source>
</reference>
<dbReference type="InterPro" id="IPR005835">
    <property type="entry name" value="NTP_transferase_dom"/>
</dbReference>
<dbReference type="SUPFAM" id="SSF53448">
    <property type="entry name" value="Nucleotide-diphospho-sugar transferases"/>
    <property type="match status" value="1"/>
</dbReference>
<keyword evidence="5" id="KW-1185">Reference proteome</keyword>
<protein>
    <submittedName>
        <fullName evidence="4">Mannose-1-phosphate guanylyltransferase</fullName>
    </submittedName>
</protein>
<dbReference type="PANTHER" id="PTHR43584">
    <property type="entry name" value="NUCLEOTIDYL TRANSFERASE"/>
    <property type="match status" value="1"/>
</dbReference>
<dbReference type="Proteomes" id="UP000681075">
    <property type="component" value="Unassembled WGS sequence"/>
</dbReference>